<dbReference type="SUPFAM" id="SSF53822">
    <property type="entry name" value="Periplasmic binding protein-like I"/>
    <property type="match status" value="1"/>
</dbReference>
<reference evidence="7 8" key="1">
    <citation type="submission" date="2024-02" db="EMBL/GenBank/DDBJ databases">
        <title>Bacteria isolated from the canopy kelp, Nereocystis luetkeana.</title>
        <authorList>
            <person name="Pfister C.A."/>
            <person name="Younker I.T."/>
            <person name="Light S.H."/>
        </authorList>
    </citation>
    <scope>NUCLEOTIDE SEQUENCE [LARGE SCALE GENOMIC DNA]</scope>
    <source>
        <strain evidence="7 8">TI.2.07</strain>
    </source>
</reference>
<dbReference type="PANTHER" id="PTHR44757">
    <property type="entry name" value="DIGUANYLATE CYCLASE DGCP"/>
    <property type="match status" value="1"/>
</dbReference>
<keyword evidence="1" id="KW-0805">Transcription regulation</keyword>
<organism evidence="7 8">
    <name type="scientific">Psychromonas arctica</name>
    <dbReference type="NCBI Taxonomy" id="168275"/>
    <lineage>
        <taxon>Bacteria</taxon>
        <taxon>Pseudomonadati</taxon>
        <taxon>Pseudomonadota</taxon>
        <taxon>Gammaproteobacteria</taxon>
        <taxon>Alteromonadales</taxon>
        <taxon>Psychromonadaceae</taxon>
        <taxon>Psychromonas</taxon>
    </lineage>
</organism>
<accession>A0ABU9HC84</accession>
<dbReference type="InterPro" id="IPR035919">
    <property type="entry name" value="EAL_sf"/>
</dbReference>
<dbReference type="Pfam" id="PF13426">
    <property type="entry name" value="PAS_9"/>
    <property type="match status" value="1"/>
</dbReference>
<dbReference type="PANTHER" id="PTHR44757:SF2">
    <property type="entry name" value="BIOFILM ARCHITECTURE MAINTENANCE PROTEIN MBAA"/>
    <property type="match status" value="1"/>
</dbReference>
<dbReference type="InterPro" id="IPR028082">
    <property type="entry name" value="Peripla_BP_I"/>
</dbReference>
<name>A0ABU9HC84_9GAMM</name>
<dbReference type="CDD" id="cd06267">
    <property type="entry name" value="PBP1_LacI_sugar_binding-like"/>
    <property type="match status" value="1"/>
</dbReference>
<dbReference type="Pfam" id="PF13377">
    <property type="entry name" value="Peripla_BP_3"/>
    <property type="match status" value="1"/>
</dbReference>
<dbReference type="SUPFAM" id="SSF55785">
    <property type="entry name" value="PYP-like sensor domain (PAS domain)"/>
    <property type="match status" value="1"/>
</dbReference>
<dbReference type="Gene3D" id="3.40.50.2300">
    <property type="match status" value="2"/>
</dbReference>
<evidence type="ECO:0000256" key="3">
    <source>
        <dbReference type="ARBA" id="ARBA00023163"/>
    </source>
</evidence>
<keyword evidence="8" id="KW-1185">Reference proteome</keyword>
<feature type="domain" description="GGDEF" evidence="6">
    <location>
        <begin position="730"/>
        <end position="863"/>
    </location>
</feature>
<evidence type="ECO:0000259" key="6">
    <source>
        <dbReference type="PROSITE" id="PS50887"/>
    </source>
</evidence>
<dbReference type="PROSITE" id="PS50112">
    <property type="entry name" value="PAS"/>
    <property type="match status" value="1"/>
</dbReference>
<dbReference type="InterPro" id="IPR035965">
    <property type="entry name" value="PAS-like_dom_sf"/>
</dbReference>
<evidence type="ECO:0000256" key="2">
    <source>
        <dbReference type="ARBA" id="ARBA00023125"/>
    </source>
</evidence>
<dbReference type="NCBIfam" id="TIGR00254">
    <property type="entry name" value="GGDEF"/>
    <property type="match status" value="1"/>
</dbReference>
<dbReference type="InterPro" id="IPR046335">
    <property type="entry name" value="LacI/GalR-like_sensor"/>
</dbReference>
<sequence>MKMSLLKNNFPTIAILTNMMATPFSEGIIFGAKDYAQQQQYNTLCFSGAEFAKPAKTNMSRDRIFELIDKDAIDGLIIPMGALSRFISLEQQLLFLEQFSHIPVITVTSSIPGYLDVGYSPQQGIEDLVTHLINQHHVQRFAFAGPTGDHLSSQRKKQLFEATLEQYGIHFDPGMYITSDMSTNASIPRLDELLEKPKQEWPQAIVVSTDSQAISIISSLKKKGVKVPEDIIVTGSMGNMNSLFADPPLTSIIEPTYDLGWYAAKKLIDIIDGKVITDNTVLPTSLVVRQSCGCHQADMGLSQSSNLVNAEHSEKTLTIENIQMELAQVINHLPSDQREYAPPDIASTLSTMLLTDLQNHESYQLIGYFSDLLESTLKTDQIFLWGQLTQVIHHRLIQSIERVENKSKSINIASDLFKIVQQCHVKAGHYRSFETEQQLGTMREIGIQLNSELNFDEIALQLQQGLHFNDCYISIFEDLGEDKTQMNCVFAMHDKQRLAISKTLYPASELIPPNIKNDNSLFALVIMPLSFKKDFIGTCILDLAVRKGVIYEGLLTLFSSALKNQIHVNHLSEAEKKFSDIAHSASDWLWEIDTEAHFKYSSDGVEQVLGYSREEIIGQPMTHFIAKHSTDELQKLIKSMQNQDELAGLETRYQHKDGSEKVLLATGNPIIKYGKTIGYRGAYKDISELKAQQAHIRMLAYQDPLTNLPNRVLFNEHLNRMISTSTQQKLEFALLFIDLDGFKLVNDSLGHDGGDLLLIEVSKRLKKCLRSEDILARFAGDEFILILPNIEHDQFAADIAREIVKTLSVPVTIKEQVAFISASIGIAVFPEHGEQSEILLQRADKAMYLSKHSGKNQFSFYQQGLEDSLNRTAKIRHTLHTALRENDFFLVYQPQVKSSTGEICGVEALLRLPAEKYHGLNPQEFIPLAEEAGLIEEIGLRVFKNACIQQQKWIRSGIHLKCSINVSAKQFQNKNLATEFINILEEKQIDPSTITLEITENAVFDNHQKAQTTLQQLSNYGFTIAIDDFGTGYASLSCLHKIPVDIIKIDRSFIHDCANNEENASIVPAIIMMSKGLKLKVIAEGVEIQEQWDFLKKLDCEELQGYLFSKPVKAQDIPILLENWSKNNKH</sequence>
<dbReference type="InterPro" id="IPR000014">
    <property type="entry name" value="PAS"/>
</dbReference>
<dbReference type="Gene3D" id="3.30.450.20">
    <property type="entry name" value="PAS domain"/>
    <property type="match status" value="1"/>
</dbReference>
<dbReference type="Gene3D" id="3.20.20.450">
    <property type="entry name" value="EAL domain"/>
    <property type="match status" value="1"/>
</dbReference>
<keyword evidence="3" id="KW-0804">Transcription</keyword>
<dbReference type="SUPFAM" id="SSF55073">
    <property type="entry name" value="Nucleotide cyclase"/>
    <property type="match status" value="1"/>
</dbReference>
<dbReference type="Pfam" id="PF00990">
    <property type="entry name" value="GGDEF"/>
    <property type="match status" value="1"/>
</dbReference>
<dbReference type="CDD" id="cd01949">
    <property type="entry name" value="GGDEF"/>
    <property type="match status" value="1"/>
</dbReference>
<evidence type="ECO:0000256" key="1">
    <source>
        <dbReference type="ARBA" id="ARBA00023015"/>
    </source>
</evidence>
<dbReference type="Proteomes" id="UP001366060">
    <property type="component" value="Unassembled WGS sequence"/>
</dbReference>
<dbReference type="SMART" id="SM00267">
    <property type="entry name" value="GGDEF"/>
    <property type="match status" value="1"/>
</dbReference>
<dbReference type="PROSITE" id="PS50883">
    <property type="entry name" value="EAL"/>
    <property type="match status" value="1"/>
</dbReference>
<evidence type="ECO:0000313" key="7">
    <source>
        <dbReference type="EMBL" id="MEL0659502.1"/>
    </source>
</evidence>
<dbReference type="CDD" id="cd01948">
    <property type="entry name" value="EAL"/>
    <property type="match status" value="1"/>
</dbReference>
<dbReference type="PROSITE" id="PS50887">
    <property type="entry name" value="GGDEF"/>
    <property type="match status" value="1"/>
</dbReference>
<dbReference type="SMART" id="SM00091">
    <property type="entry name" value="PAS"/>
    <property type="match status" value="1"/>
</dbReference>
<gene>
    <name evidence="7" type="ORF">V6255_10175</name>
</gene>
<comment type="caution">
    <text evidence="7">The sequence shown here is derived from an EMBL/GenBank/DDBJ whole genome shotgun (WGS) entry which is preliminary data.</text>
</comment>
<dbReference type="InterPro" id="IPR043128">
    <property type="entry name" value="Rev_trsase/Diguanyl_cyclase"/>
</dbReference>
<feature type="domain" description="EAL" evidence="5">
    <location>
        <begin position="872"/>
        <end position="1125"/>
    </location>
</feature>
<evidence type="ECO:0000313" key="8">
    <source>
        <dbReference type="Proteomes" id="UP001366060"/>
    </source>
</evidence>
<dbReference type="Pfam" id="PF00563">
    <property type="entry name" value="EAL"/>
    <property type="match status" value="1"/>
</dbReference>
<dbReference type="InterPro" id="IPR029787">
    <property type="entry name" value="Nucleotide_cyclase"/>
</dbReference>
<protein>
    <submittedName>
        <fullName evidence="7">EAL domain-containing protein</fullName>
    </submittedName>
</protein>
<dbReference type="InterPro" id="IPR000160">
    <property type="entry name" value="GGDEF_dom"/>
</dbReference>
<dbReference type="RefSeq" id="WP_341628051.1">
    <property type="nucleotide sequence ID" value="NZ_JBAKBA010000021.1"/>
</dbReference>
<dbReference type="Gene3D" id="3.30.70.270">
    <property type="match status" value="1"/>
</dbReference>
<dbReference type="EMBL" id="JBAKBA010000021">
    <property type="protein sequence ID" value="MEL0659502.1"/>
    <property type="molecule type" value="Genomic_DNA"/>
</dbReference>
<feature type="domain" description="PAS" evidence="4">
    <location>
        <begin position="574"/>
        <end position="644"/>
    </location>
</feature>
<proteinExistence type="predicted"/>
<evidence type="ECO:0000259" key="5">
    <source>
        <dbReference type="PROSITE" id="PS50883"/>
    </source>
</evidence>
<dbReference type="NCBIfam" id="TIGR00229">
    <property type="entry name" value="sensory_box"/>
    <property type="match status" value="1"/>
</dbReference>
<dbReference type="SMART" id="SM00052">
    <property type="entry name" value="EAL"/>
    <property type="match status" value="1"/>
</dbReference>
<dbReference type="CDD" id="cd00130">
    <property type="entry name" value="PAS"/>
    <property type="match status" value="1"/>
</dbReference>
<keyword evidence="2" id="KW-0238">DNA-binding</keyword>
<dbReference type="InterPro" id="IPR052155">
    <property type="entry name" value="Biofilm_reg_signaling"/>
</dbReference>
<dbReference type="InterPro" id="IPR001633">
    <property type="entry name" value="EAL_dom"/>
</dbReference>
<dbReference type="SUPFAM" id="SSF141868">
    <property type="entry name" value="EAL domain-like"/>
    <property type="match status" value="1"/>
</dbReference>
<evidence type="ECO:0000259" key="4">
    <source>
        <dbReference type="PROSITE" id="PS50112"/>
    </source>
</evidence>